<evidence type="ECO:0000313" key="6">
    <source>
        <dbReference type="EMBL" id="KAJ3181785.1"/>
    </source>
</evidence>
<dbReference type="EMBL" id="JADGJQ010000011">
    <property type="protein sequence ID" value="KAJ3181785.1"/>
    <property type="molecule type" value="Genomic_DNA"/>
</dbReference>
<gene>
    <name evidence="6" type="primary">RPA49</name>
    <name evidence="6" type="ORF">HDU87_000803</name>
</gene>
<keyword evidence="5" id="KW-0539">Nucleus</keyword>
<keyword evidence="7" id="KW-1185">Reference proteome</keyword>
<comment type="similarity">
    <text evidence="2">Belongs to the eukaryotic RPA49/POLR1E RNA polymerase subunit family.</text>
</comment>
<evidence type="ECO:0000313" key="7">
    <source>
        <dbReference type="Proteomes" id="UP001212152"/>
    </source>
</evidence>
<evidence type="ECO:0000256" key="5">
    <source>
        <dbReference type="ARBA" id="ARBA00023242"/>
    </source>
</evidence>
<dbReference type="AlphaFoldDB" id="A0AAD5TNP8"/>
<reference evidence="6" key="1">
    <citation type="submission" date="2020-05" db="EMBL/GenBank/DDBJ databases">
        <title>Phylogenomic resolution of chytrid fungi.</title>
        <authorList>
            <person name="Stajich J.E."/>
            <person name="Amses K."/>
            <person name="Simmons R."/>
            <person name="Seto K."/>
            <person name="Myers J."/>
            <person name="Bonds A."/>
            <person name="Quandt C.A."/>
            <person name="Barry K."/>
            <person name="Liu P."/>
            <person name="Grigoriev I."/>
            <person name="Longcore J.E."/>
            <person name="James T.Y."/>
        </authorList>
    </citation>
    <scope>NUCLEOTIDE SEQUENCE</scope>
    <source>
        <strain evidence="6">JEL0379</strain>
    </source>
</reference>
<accession>A0AAD5TNP8</accession>
<name>A0AAD5TNP8_9FUNG</name>
<evidence type="ECO:0000256" key="3">
    <source>
        <dbReference type="ARBA" id="ARBA00022478"/>
    </source>
</evidence>
<dbReference type="GO" id="GO:0005730">
    <property type="term" value="C:nucleolus"/>
    <property type="evidence" value="ECO:0007669"/>
    <property type="project" value="UniProtKB-SubCell"/>
</dbReference>
<organism evidence="6 7">
    <name type="scientific">Geranomyces variabilis</name>
    <dbReference type="NCBI Taxonomy" id="109894"/>
    <lineage>
        <taxon>Eukaryota</taxon>
        <taxon>Fungi</taxon>
        <taxon>Fungi incertae sedis</taxon>
        <taxon>Chytridiomycota</taxon>
        <taxon>Chytridiomycota incertae sedis</taxon>
        <taxon>Chytridiomycetes</taxon>
        <taxon>Spizellomycetales</taxon>
        <taxon>Powellomycetaceae</taxon>
        <taxon>Geranomyces</taxon>
    </lineage>
</organism>
<evidence type="ECO:0000256" key="4">
    <source>
        <dbReference type="ARBA" id="ARBA00023163"/>
    </source>
</evidence>
<evidence type="ECO:0000256" key="2">
    <source>
        <dbReference type="ARBA" id="ARBA00009430"/>
    </source>
</evidence>
<dbReference type="GO" id="GO:0000428">
    <property type="term" value="C:DNA-directed RNA polymerase complex"/>
    <property type="evidence" value="ECO:0007669"/>
    <property type="project" value="UniProtKB-KW"/>
</dbReference>
<dbReference type="GO" id="GO:0003677">
    <property type="term" value="F:DNA binding"/>
    <property type="evidence" value="ECO:0007669"/>
    <property type="project" value="InterPro"/>
</dbReference>
<comment type="caution">
    <text evidence="6">The sequence shown here is derived from an EMBL/GenBank/DDBJ whole genome shotgun (WGS) entry which is preliminary data.</text>
</comment>
<dbReference type="GO" id="GO:0006351">
    <property type="term" value="P:DNA-templated transcription"/>
    <property type="evidence" value="ECO:0007669"/>
    <property type="project" value="InterPro"/>
</dbReference>
<keyword evidence="3 6" id="KW-0240">DNA-directed RNA polymerase</keyword>
<protein>
    <submittedName>
        <fullName evidence="6">DNA-directed RNA polymerase I subunit rpa49</fullName>
    </submittedName>
</protein>
<dbReference type="Proteomes" id="UP001212152">
    <property type="component" value="Unassembled WGS sequence"/>
</dbReference>
<proteinExistence type="inferred from homology"/>
<dbReference type="InterPro" id="IPR009668">
    <property type="entry name" value="RNA_pol-assoc_fac_A49-like"/>
</dbReference>
<keyword evidence="4" id="KW-0804">Transcription</keyword>
<sequence length="406" mass="45093">MPPSAKKTAASAGNGVGIQAAEMDSSPDAPIFVSFPDLPSKANSVGFQTFSKRPAGAASAVAQKRRRIVVGQTPKLEYVGNNDAKSFCRYVVGVFDKETKQLTLKETELFHLTTTVKTLKQHESRHIGEKNMTARNALGEAFGTKKRRQAIKAMEKNQVDVSGLTDVSDIIKGAIDEKTAAMPTRAEIVEDTKQDRAIPPYNAAAQTPAEVYAPEDLASDAELKALQFKQLWKIRGSDDVKAQLAPMSLTSWVWDKMHACLRSKDDVNRFRRLLYLGFLMKFYTLKDRDLNSGRVAERMGGAPAIVADTFMAKFTEFQEDSGRTKYRVSPKLKDKMLAYILALKLTLNEFKLDVNHISSDMGIAVTRLVKVARELGCRVDNKRDEEGTARKKVVLTVPLTFPTRTR</sequence>
<evidence type="ECO:0000256" key="1">
    <source>
        <dbReference type="ARBA" id="ARBA00004604"/>
    </source>
</evidence>
<dbReference type="Pfam" id="PF06870">
    <property type="entry name" value="RNA_pol_I_A49"/>
    <property type="match status" value="1"/>
</dbReference>
<dbReference type="PANTHER" id="PTHR14440">
    <property type="entry name" value="DNA-DIRECTED RNA POLYMERASE I SUBUNIT RPA49"/>
    <property type="match status" value="1"/>
</dbReference>
<comment type="subcellular location">
    <subcellularLocation>
        <location evidence="1">Nucleus</location>
        <location evidence="1">Nucleolus</location>
    </subcellularLocation>
</comment>